<keyword evidence="1" id="KW-0812">Transmembrane</keyword>
<accession>A0A919BA57</accession>
<name>A0A919BA57_STRFL</name>
<keyword evidence="1" id="KW-0472">Membrane</keyword>
<protein>
    <submittedName>
        <fullName evidence="2">Uncharacterized protein</fullName>
    </submittedName>
</protein>
<organism evidence="2 3">
    <name type="scientific">Streptomyces filamentosus</name>
    <name type="common">Streptomyces roseosporus</name>
    <dbReference type="NCBI Taxonomy" id="67294"/>
    <lineage>
        <taxon>Bacteria</taxon>
        <taxon>Bacillati</taxon>
        <taxon>Actinomycetota</taxon>
        <taxon>Actinomycetes</taxon>
        <taxon>Kitasatosporales</taxon>
        <taxon>Streptomycetaceae</taxon>
        <taxon>Streptomyces</taxon>
    </lineage>
</organism>
<evidence type="ECO:0000313" key="2">
    <source>
        <dbReference type="EMBL" id="GHF78283.1"/>
    </source>
</evidence>
<keyword evidence="1" id="KW-1133">Transmembrane helix</keyword>
<dbReference type="AlphaFoldDB" id="A0A919BA57"/>
<gene>
    <name evidence="2" type="ORF">GCM10017667_02060</name>
</gene>
<dbReference type="RefSeq" id="WP_190040537.1">
    <property type="nucleotide sequence ID" value="NZ_BNBE01000001.1"/>
</dbReference>
<dbReference type="EMBL" id="BNBE01000001">
    <property type="protein sequence ID" value="GHF78283.1"/>
    <property type="molecule type" value="Genomic_DNA"/>
</dbReference>
<evidence type="ECO:0000256" key="1">
    <source>
        <dbReference type="SAM" id="Phobius"/>
    </source>
</evidence>
<feature type="transmembrane region" description="Helical" evidence="1">
    <location>
        <begin position="24"/>
        <end position="43"/>
    </location>
</feature>
<comment type="caution">
    <text evidence="2">The sequence shown here is derived from an EMBL/GenBank/DDBJ whole genome shotgun (WGS) entry which is preliminary data.</text>
</comment>
<keyword evidence="3" id="KW-1185">Reference proteome</keyword>
<reference evidence="2" key="1">
    <citation type="journal article" date="2014" name="Int. J. Syst. Evol. Microbiol.">
        <title>Complete genome sequence of Corynebacterium casei LMG S-19264T (=DSM 44701T), isolated from a smear-ripened cheese.</title>
        <authorList>
            <consortium name="US DOE Joint Genome Institute (JGI-PGF)"/>
            <person name="Walter F."/>
            <person name="Albersmeier A."/>
            <person name="Kalinowski J."/>
            <person name="Ruckert C."/>
        </authorList>
    </citation>
    <scope>NUCLEOTIDE SEQUENCE</scope>
    <source>
        <strain evidence="2">JCM 4122</strain>
    </source>
</reference>
<reference evidence="2" key="2">
    <citation type="submission" date="2020-09" db="EMBL/GenBank/DDBJ databases">
        <authorList>
            <person name="Sun Q."/>
            <person name="Ohkuma M."/>
        </authorList>
    </citation>
    <scope>NUCLEOTIDE SEQUENCE</scope>
    <source>
        <strain evidence="2">JCM 4122</strain>
    </source>
</reference>
<evidence type="ECO:0000313" key="3">
    <source>
        <dbReference type="Proteomes" id="UP000632849"/>
    </source>
</evidence>
<proteinExistence type="predicted"/>
<dbReference type="Proteomes" id="UP000632849">
    <property type="component" value="Unassembled WGS sequence"/>
</dbReference>
<sequence>MTWNDREPMFVRRGRWVYNSRNPVARVLMLLTVAGLVGSYLYVSDQGQWSESELRDAVHGAARDLEAEPQRVYFGYDSMIRDAIEATDEGPVSDLVIRATDDGHGSGAASIPTEDSFEVSAAHMSETFCMRLSPPEPPRALGKTPTVSLTVQVSRGDC</sequence>